<keyword evidence="4" id="KW-1185">Reference proteome</keyword>
<dbReference type="OrthoDB" id="5853788at2759"/>
<feature type="transmembrane region" description="Helical" evidence="2">
    <location>
        <begin position="143"/>
        <end position="166"/>
    </location>
</feature>
<keyword evidence="2" id="KW-0472">Membrane</keyword>
<dbReference type="Gene3D" id="1.20.1070.10">
    <property type="entry name" value="Rhodopsin 7-helix transmembrane proteins"/>
    <property type="match status" value="1"/>
</dbReference>
<keyword evidence="2" id="KW-0812">Transmembrane</keyword>
<keyword evidence="2" id="KW-1133">Transmembrane helix</keyword>
<dbReference type="PANTHER" id="PTHR46045:SF17">
    <property type="entry name" value="SERPENTINE RECEPTOR, CLASS U"/>
    <property type="match status" value="1"/>
</dbReference>
<dbReference type="InParanoid" id="E3MHK2"/>
<feature type="transmembrane region" description="Helical" evidence="2">
    <location>
        <begin position="110"/>
        <end position="131"/>
    </location>
</feature>
<name>E3MHK2_CAERE</name>
<dbReference type="AlphaFoldDB" id="E3MHK2"/>
<evidence type="ECO:0000313" key="4">
    <source>
        <dbReference type="Proteomes" id="UP000008281"/>
    </source>
</evidence>
<protein>
    <submittedName>
        <fullName evidence="3">CRE-SRU-35 protein</fullName>
    </submittedName>
</protein>
<feature type="region of interest" description="Disordered" evidence="1">
    <location>
        <begin position="305"/>
        <end position="326"/>
    </location>
</feature>
<feature type="transmembrane region" description="Helical" evidence="2">
    <location>
        <begin position="272"/>
        <end position="296"/>
    </location>
</feature>
<dbReference type="RefSeq" id="XP_003104378.2">
    <property type="nucleotide sequence ID" value="XM_003104330.2"/>
</dbReference>
<dbReference type="PANTHER" id="PTHR46045">
    <property type="entry name" value="SERPENTINE RECEPTOR, CLASS U-RELATED"/>
    <property type="match status" value="1"/>
</dbReference>
<dbReference type="HOGENOM" id="CLU_049496_0_0_1"/>
<dbReference type="Proteomes" id="UP000008281">
    <property type="component" value="Unassembled WGS sequence"/>
</dbReference>
<dbReference type="eggNOG" id="ENOG502TGGI">
    <property type="taxonomic scope" value="Eukaryota"/>
</dbReference>
<reference evidence="3" key="1">
    <citation type="submission" date="2007-07" db="EMBL/GenBank/DDBJ databases">
        <title>PCAP assembly of the Caenorhabditis remanei genome.</title>
        <authorList>
            <consortium name="The Caenorhabditis remanei Sequencing Consortium"/>
            <person name="Wilson R.K."/>
        </authorList>
    </citation>
    <scope>NUCLEOTIDE SEQUENCE [LARGE SCALE GENOMIC DNA]</scope>
    <source>
        <strain evidence="3">PB4641</strain>
    </source>
</reference>
<gene>
    <name evidence="3" type="primary">Cre-sru-35</name>
    <name evidence="3" type="ORF">CRE_22855</name>
</gene>
<dbReference type="OMA" id="GNDIETC"/>
<feature type="transmembrane region" description="Helical" evidence="2">
    <location>
        <begin position="196"/>
        <end position="218"/>
    </location>
</feature>
<dbReference type="EMBL" id="DS268445">
    <property type="protein sequence ID" value="EFP01979.1"/>
    <property type="molecule type" value="Genomic_DNA"/>
</dbReference>
<feature type="compositionally biased region" description="Low complexity" evidence="1">
    <location>
        <begin position="308"/>
        <end position="318"/>
    </location>
</feature>
<feature type="transmembrane region" description="Helical" evidence="2">
    <location>
        <begin position="55"/>
        <end position="74"/>
    </location>
</feature>
<dbReference type="KEGG" id="crq:GCK72_016925"/>
<evidence type="ECO:0000256" key="1">
    <source>
        <dbReference type="SAM" id="MobiDB-lite"/>
    </source>
</evidence>
<evidence type="ECO:0000256" key="2">
    <source>
        <dbReference type="SAM" id="Phobius"/>
    </source>
</evidence>
<organism evidence="4">
    <name type="scientific">Caenorhabditis remanei</name>
    <name type="common">Caenorhabditis vulgaris</name>
    <dbReference type="NCBI Taxonomy" id="31234"/>
    <lineage>
        <taxon>Eukaryota</taxon>
        <taxon>Metazoa</taxon>
        <taxon>Ecdysozoa</taxon>
        <taxon>Nematoda</taxon>
        <taxon>Chromadorea</taxon>
        <taxon>Rhabditida</taxon>
        <taxon>Rhabditina</taxon>
        <taxon>Rhabditomorpha</taxon>
        <taxon>Rhabditoidea</taxon>
        <taxon>Rhabditidae</taxon>
        <taxon>Peloderinae</taxon>
        <taxon>Caenorhabditis</taxon>
    </lineage>
</organism>
<dbReference type="GeneID" id="9803216"/>
<dbReference type="InterPro" id="IPR003839">
    <property type="entry name" value="7TM_GPCR_serpentine_rcpt_Sru"/>
</dbReference>
<accession>E3MHK2</accession>
<sequence length="326" mass="37936">MEDPIYNLPEYLNFHYSFNFATILAIIPFFYMTPTILVMWRIIRTYWRLKIPPMDRHIFVCIVLNFICSLMFFLSDYLRISLPSTGLLTSWCATIAPNHYFKVIYLLSFFFNYCTLILPFLLSLIRVVILFRPRDHVHIIPKLMMICLPLLLIIPLGCTAFMIPALGYCRTMKHPFKFGAIYIYYYGEWSGWRNSYIHLIVSVLMCILTLSCTGLMLYKLRATTTDSNISSFTKKSSTKAERSLTITIIASMIPFINNTALTIIYLTLPEYVYYFIIIRPFGNDIETCILPWILYLTHPMFKKMGRPSSSSTSSVSVVNRQKVSSV</sequence>
<proteinExistence type="predicted"/>
<dbReference type="STRING" id="31234.E3MHK2"/>
<dbReference type="CTD" id="9803216"/>
<evidence type="ECO:0000313" key="3">
    <source>
        <dbReference type="EMBL" id="EFP01979.1"/>
    </source>
</evidence>
<feature type="transmembrane region" description="Helical" evidence="2">
    <location>
        <begin position="244"/>
        <end position="266"/>
    </location>
</feature>
<feature type="transmembrane region" description="Helical" evidence="2">
    <location>
        <begin position="20"/>
        <end position="43"/>
    </location>
</feature>
<dbReference type="Pfam" id="PF10322">
    <property type="entry name" value="7TM_GPCR_Sru"/>
    <property type="match status" value="1"/>
</dbReference>